<keyword evidence="6" id="KW-0067">ATP-binding</keyword>
<keyword evidence="2" id="KW-0436">Ligase</keyword>
<gene>
    <name evidence="10" type="ORF">LCGC14_1421210</name>
</gene>
<dbReference type="SUPFAM" id="SSF52402">
    <property type="entry name" value="Adenine nucleotide alpha hydrolases-like"/>
    <property type="match status" value="1"/>
</dbReference>
<dbReference type="InterPro" id="IPR014729">
    <property type="entry name" value="Rossmann-like_a/b/a_fold"/>
</dbReference>
<dbReference type="Gene3D" id="3.40.50.620">
    <property type="entry name" value="HUPs"/>
    <property type="match status" value="1"/>
</dbReference>
<evidence type="ECO:0000256" key="5">
    <source>
        <dbReference type="ARBA" id="ARBA00022833"/>
    </source>
</evidence>
<evidence type="ECO:0000256" key="3">
    <source>
        <dbReference type="ARBA" id="ARBA00022723"/>
    </source>
</evidence>
<comment type="catalytic activity">
    <reaction evidence="9">
        <text>7-carboxy-7-carbaguanine + NH4(+) + 2 ATP = 7-cyano-7-carbaguanine + 2 AMP + 2 diphosphate + 2 H(+)</text>
        <dbReference type="Rhea" id="RHEA:27982"/>
        <dbReference type="ChEBI" id="CHEBI:15378"/>
        <dbReference type="ChEBI" id="CHEBI:28938"/>
        <dbReference type="ChEBI" id="CHEBI:30616"/>
        <dbReference type="ChEBI" id="CHEBI:33019"/>
        <dbReference type="ChEBI" id="CHEBI:45075"/>
        <dbReference type="ChEBI" id="CHEBI:61036"/>
        <dbReference type="ChEBI" id="CHEBI:456215"/>
        <dbReference type="EC" id="6.3.4.20"/>
    </reaction>
</comment>
<comment type="similarity">
    <text evidence="7">Belongs to the QueC family.</text>
</comment>
<dbReference type="PANTHER" id="PTHR42914:SF1">
    <property type="entry name" value="7-CYANO-7-DEAZAGUANINE SYNTHASE"/>
    <property type="match status" value="1"/>
</dbReference>
<dbReference type="EC" id="6.3.4.20" evidence="8"/>
<comment type="caution">
    <text evidence="10">The sequence shown here is derived from an EMBL/GenBank/DDBJ whole genome shotgun (WGS) entry which is preliminary data.</text>
</comment>
<feature type="non-terminal residue" evidence="10">
    <location>
        <position position="88"/>
    </location>
</feature>
<dbReference type="GO" id="GO:0046872">
    <property type="term" value="F:metal ion binding"/>
    <property type="evidence" value="ECO:0007669"/>
    <property type="project" value="UniProtKB-KW"/>
</dbReference>
<evidence type="ECO:0000256" key="1">
    <source>
        <dbReference type="ARBA" id="ARBA00005061"/>
    </source>
</evidence>
<dbReference type="Pfam" id="PF06508">
    <property type="entry name" value="QueC"/>
    <property type="match status" value="1"/>
</dbReference>
<dbReference type="InterPro" id="IPR018317">
    <property type="entry name" value="QueC"/>
</dbReference>
<evidence type="ECO:0000256" key="4">
    <source>
        <dbReference type="ARBA" id="ARBA00022741"/>
    </source>
</evidence>
<evidence type="ECO:0000256" key="9">
    <source>
        <dbReference type="ARBA" id="ARBA00047890"/>
    </source>
</evidence>
<evidence type="ECO:0000256" key="8">
    <source>
        <dbReference type="ARBA" id="ARBA00039149"/>
    </source>
</evidence>
<reference evidence="10" key="1">
    <citation type="journal article" date="2015" name="Nature">
        <title>Complex archaea that bridge the gap between prokaryotes and eukaryotes.</title>
        <authorList>
            <person name="Spang A."/>
            <person name="Saw J.H."/>
            <person name="Jorgensen S.L."/>
            <person name="Zaremba-Niedzwiedzka K."/>
            <person name="Martijn J."/>
            <person name="Lind A.E."/>
            <person name="van Eijk R."/>
            <person name="Schleper C."/>
            <person name="Guy L."/>
            <person name="Ettema T.J."/>
        </authorList>
    </citation>
    <scope>NUCLEOTIDE SEQUENCE</scope>
</reference>
<comment type="pathway">
    <text evidence="1">Purine metabolism; 7-cyano-7-deazaguanine biosynthesis.</text>
</comment>
<dbReference type="EMBL" id="LAZR01009484">
    <property type="protein sequence ID" value="KKM72367.1"/>
    <property type="molecule type" value="Genomic_DNA"/>
</dbReference>
<accession>A0A0F9MT04</accession>
<sequence length="88" mass="10125">MQKIKESALVVFSGGQDSTTCLIWALKKFENISAITFNYKQRHIIEIECANNIIELLSSRKNIQIAWLKDNTQINHKIVDMSFLSNIL</sequence>
<keyword evidence="4" id="KW-0547">Nucleotide-binding</keyword>
<evidence type="ECO:0000256" key="6">
    <source>
        <dbReference type="ARBA" id="ARBA00022840"/>
    </source>
</evidence>
<evidence type="ECO:0000256" key="7">
    <source>
        <dbReference type="ARBA" id="ARBA00037993"/>
    </source>
</evidence>
<keyword evidence="5" id="KW-0862">Zinc</keyword>
<organism evidence="10">
    <name type="scientific">marine sediment metagenome</name>
    <dbReference type="NCBI Taxonomy" id="412755"/>
    <lineage>
        <taxon>unclassified sequences</taxon>
        <taxon>metagenomes</taxon>
        <taxon>ecological metagenomes</taxon>
    </lineage>
</organism>
<name>A0A0F9MT04_9ZZZZ</name>
<proteinExistence type="inferred from homology"/>
<evidence type="ECO:0000313" key="10">
    <source>
        <dbReference type="EMBL" id="KKM72367.1"/>
    </source>
</evidence>
<dbReference type="AlphaFoldDB" id="A0A0F9MT04"/>
<dbReference type="PANTHER" id="PTHR42914">
    <property type="entry name" value="7-CYANO-7-DEAZAGUANINE SYNTHASE"/>
    <property type="match status" value="1"/>
</dbReference>
<keyword evidence="3" id="KW-0479">Metal-binding</keyword>
<evidence type="ECO:0000256" key="2">
    <source>
        <dbReference type="ARBA" id="ARBA00022598"/>
    </source>
</evidence>
<dbReference type="GO" id="GO:0016874">
    <property type="term" value="F:ligase activity"/>
    <property type="evidence" value="ECO:0007669"/>
    <property type="project" value="UniProtKB-KW"/>
</dbReference>
<dbReference type="GO" id="GO:0005524">
    <property type="term" value="F:ATP binding"/>
    <property type="evidence" value="ECO:0007669"/>
    <property type="project" value="UniProtKB-KW"/>
</dbReference>
<protein>
    <recommendedName>
        <fullName evidence="8">7-cyano-7-deazaguanine synthase</fullName>
        <ecNumber evidence="8">6.3.4.20</ecNumber>
    </recommendedName>
</protein>